<accession>A0A4Y7KRI2</accession>
<keyword evidence="5" id="KW-0600">Photoreceptor protein</keyword>
<dbReference type="InterPro" id="IPR017441">
    <property type="entry name" value="Protein_kinase_ATP_BS"/>
</dbReference>
<dbReference type="GO" id="GO:0030247">
    <property type="term" value="F:polysaccharide binding"/>
    <property type="evidence" value="ECO:0007669"/>
    <property type="project" value="InterPro"/>
</dbReference>
<dbReference type="CDD" id="cd13999">
    <property type="entry name" value="STKc_MAP3K-like"/>
    <property type="match status" value="1"/>
</dbReference>
<sequence>MVMEASLEEQLLRKITALEAADASLEEIPKLLLHGTSFDSGIDSCNQLRHSNSAKQQTLANPERKGSHDHLNPLEGSVNIMNKQCLNILQSMGQALHVYDQNGLVTYWNRAAEQLYGYSKSEALGRSIIHLVVEEPDFNVADEIIRRGPLGQQWTGQFPVRNKQGRRFQIYITTTPFYDDCGAFAGVVCLSSDSQCFIEMLTPFSTGTNPSSVTAYHGSCEPRKCGVPTTGLQYQRKPFQVVIASKILNLDRNNRYSNQQGSLETGSPGPRVDDLKNLPQGELFGGFDVEDEGKVVFCKMIKSRVKGIFLPCVQNGLAARTATLGVVSHEQGNVVNPQKRSDQQDQVVGSRPFARNEASSSLGKRCSIRPRHEFDVEADSLNYDISWEDLTFGEQVGRGSCAAVYRGCWCGSVILMKRLRHPNVLLFMGAVTSPQHLCIVTEFLPRGSLFQLLRRKTPLEWKRRVLMALDIARGMNYLHHYKPPIVHRDLKSSNLLVDKNWTVKVGDFGLSRLKHATFLTANIGEGTPQWMAPEVIRNEPADEKSDVYSFGVILWELATLNIPWDDLNSMQVIAAVGFMDQQIEIPKDTHPQWASLIQNCLNSDPKRRPTFEELLERLQVLWRGCVLRETNRGGAEFAQAKPGCQSKCGNVTIPYPFGIGNNCSMIDLDANIKYNIICNSSYNPPKPFMKTAGNYLEILSISETEVRIRNSFTKFNRDFYWNATDVPDTPQMRLHVFASKLVAFVETDKEPQLLNLDNTPLMVSYTKNKFYGIGCGLFAVFINLIGTGDIVNRECQSSCGNIKEGSCSGSGCCQTTVPTGMKSFTVSVSGIPTDSTIGPFMGQTLTSFAMLAEQGEYTFGSMDLTLNTTEMHEKYENKIIVPVVLDWAIGDKTCEEALNSTTYACQDNSDCVDKINGNLGYRCTCRDGYKGNPYLSPGCKDVNECEDQNNNPCVGICINTLGGYNCSCPERGQGDGRKDGSGCSSGKEFPDKDKSHRKEFPVLIAVLGIGLGFLLLSVGGFFICWRVFIRKRKLIKLNEKVIKPEEIFFLKHGGLLLMQHLSLLDSGVESAKIFTSEELVTATNGYGEAQILGLGGHGTVYKGTLSDNRIVAIKKSNLSEESQIELFINKFIILTQINHRNVVKLLGCCLETEVPLLVYEYASCGTLFHHIHYKGAPEMPSLTWEIRLRIAFEIASAVAYLHSAASPPIIHGDIKSANILLDENYTAKVADFGASRLVPLDHTHINTLVQGTLGYLDPDYFNTSQLTDKSDVYSFGVVLVELLTGEKPICFERPEEQRNLATYFTSLVEDANVLELIDAQVAEDGNLEQILAVAALAQKCLKLKSKERPSMQQIAANLQGLRRVDPSGWNHRPNHNTGTANLTSEAIVRYSPPNLTSEAIDRHTSKLNNI</sequence>
<evidence type="ECO:0000256" key="6">
    <source>
        <dbReference type="ARBA" id="ARBA00022606"/>
    </source>
</evidence>
<reference evidence="26 27" key="1">
    <citation type="journal article" date="2018" name="Science">
        <title>The opium poppy genome and morphinan production.</title>
        <authorList>
            <person name="Guo L."/>
            <person name="Winzer T."/>
            <person name="Yang X."/>
            <person name="Li Y."/>
            <person name="Ning Z."/>
            <person name="He Z."/>
            <person name="Teodor R."/>
            <person name="Lu Y."/>
            <person name="Bowser T.A."/>
            <person name="Graham I.A."/>
            <person name="Ye K."/>
        </authorList>
    </citation>
    <scope>NUCLEOTIDE SEQUENCE [LARGE SCALE GENOMIC DNA]</scope>
    <source>
        <strain evidence="27">cv. HN1</strain>
        <tissue evidence="26">Leaves</tissue>
    </source>
</reference>
<dbReference type="PROSITE" id="PS00108">
    <property type="entry name" value="PROTEIN_KINASE_ST"/>
    <property type="match status" value="2"/>
</dbReference>
<dbReference type="FunFam" id="3.30.200.20:FF:000043">
    <property type="entry name" value="Wall-associated receptor kinase 2"/>
    <property type="match status" value="1"/>
</dbReference>
<dbReference type="SMART" id="SM00179">
    <property type="entry name" value="EGF_CA"/>
    <property type="match status" value="2"/>
</dbReference>
<evidence type="ECO:0000256" key="22">
    <source>
        <dbReference type="SAM" id="MobiDB-lite"/>
    </source>
</evidence>
<evidence type="ECO:0000256" key="5">
    <source>
        <dbReference type="ARBA" id="ARBA00022543"/>
    </source>
</evidence>
<dbReference type="FunFam" id="1.10.510.10:FF:000476">
    <property type="entry name" value="PAS domain-containing protein tyrosine kinase family protein"/>
    <property type="match status" value="1"/>
</dbReference>
<evidence type="ECO:0000256" key="16">
    <source>
        <dbReference type="ARBA" id="ARBA00023157"/>
    </source>
</evidence>
<dbReference type="Gramene" id="RZC75456">
    <property type="protein sequence ID" value="RZC75456"/>
    <property type="gene ID" value="C5167_050941"/>
</dbReference>
<name>A0A4Y7KRI2_PAPSO</name>
<dbReference type="EMBL" id="CM010722">
    <property type="protein sequence ID" value="RZC75456.1"/>
    <property type="molecule type" value="Genomic_DNA"/>
</dbReference>
<feature type="transmembrane region" description="Helical" evidence="23">
    <location>
        <begin position="1002"/>
        <end position="1028"/>
    </location>
</feature>
<comment type="subcellular location">
    <subcellularLocation>
        <location evidence="1">Membrane</location>
        <topology evidence="1">Single-pass type I membrane protein</topology>
    </subcellularLocation>
</comment>
<keyword evidence="13 23" id="KW-1133">Transmembrane helix</keyword>
<evidence type="ECO:0000256" key="12">
    <source>
        <dbReference type="ARBA" id="ARBA00022840"/>
    </source>
</evidence>
<feature type="domain" description="Protein kinase" evidence="24">
    <location>
        <begin position="342"/>
        <end position="621"/>
    </location>
</feature>
<dbReference type="PROSITE" id="PS50011">
    <property type="entry name" value="PROTEIN_KINASE_DOM"/>
    <property type="match status" value="2"/>
</dbReference>
<dbReference type="SUPFAM" id="SSF57184">
    <property type="entry name" value="Growth factor receptor domain"/>
    <property type="match status" value="1"/>
</dbReference>
<dbReference type="CDD" id="cd00130">
    <property type="entry name" value="PAS"/>
    <property type="match status" value="1"/>
</dbReference>
<evidence type="ECO:0000313" key="27">
    <source>
        <dbReference type="Proteomes" id="UP000316621"/>
    </source>
</evidence>
<evidence type="ECO:0000259" key="24">
    <source>
        <dbReference type="PROSITE" id="PS50011"/>
    </source>
</evidence>
<dbReference type="InterPro" id="IPR000719">
    <property type="entry name" value="Prot_kinase_dom"/>
</dbReference>
<keyword evidence="10 21" id="KW-0547">Nucleotide-binding</keyword>
<evidence type="ECO:0000256" key="3">
    <source>
        <dbReference type="ARBA" id="ARBA00022527"/>
    </source>
</evidence>
<evidence type="ECO:0000256" key="10">
    <source>
        <dbReference type="ARBA" id="ARBA00022741"/>
    </source>
</evidence>
<proteinExistence type="predicted"/>
<dbReference type="SMART" id="SM00181">
    <property type="entry name" value="EGF"/>
    <property type="match status" value="2"/>
</dbReference>
<feature type="domain" description="PAS" evidence="25">
    <location>
        <begin position="88"/>
        <end position="147"/>
    </location>
</feature>
<dbReference type="GO" id="GO:0006355">
    <property type="term" value="P:regulation of DNA-templated transcription"/>
    <property type="evidence" value="ECO:0007669"/>
    <property type="project" value="InterPro"/>
</dbReference>
<evidence type="ECO:0000256" key="1">
    <source>
        <dbReference type="ARBA" id="ARBA00004479"/>
    </source>
</evidence>
<dbReference type="Gene3D" id="1.10.510.10">
    <property type="entry name" value="Transferase(Phosphotransferase) domain 1"/>
    <property type="match status" value="2"/>
</dbReference>
<keyword evidence="8 23" id="KW-0812">Transmembrane</keyword>
<evidence type="ECO:0000256" key="7">
    <source>
        <dbReference type="ARBA" id="ARBA00022679"/>
    </source>
</evidence>
<dbReference type="InterPro" id="IPR009030">
    <property type="entry name" value="Growth_fac_rcpt_cys_sf"/>
</dbReference>
<evidence type="ECO:0000256" key="13">
    <source>
        <dbReference type="ARBA" id="ARBA00022989"/>
    </source>
</evidence>
<evidence type="ECO:0000256" key="21">
    <source>
        <dbReference type="PROSITE-ProRule" id="PRU10141"/>
    </source>
</evidence>
<dbReference type="InterPro" id="IPR001245">
    <property type="entry name" value="Ser-Thr/Tyr_kinase_cat_dom"/>
</dbReference>
<dbReference type="PROSITE" id="PS50112">
    <property type="entry name" value="PAS"/>
    <property type="match status" value="1"/>
</dbReference>
<dbReference type="NCBIfam" id="TIGR00229">
    <property type="entry name" value="sensory_box"/>
    <property type="match status" value="1"/>
</dbReference>
<evidence type="ECO:0000256" key="4">
    <source>
        <dbReference type="ARBA" id="ARBA00022536"/>
    </source>
</evidence>
<dbReference type="Pfam" id="PF13947">
    <property type="entry name" value="GUB_WAK_bind"/>
    <property type="match status" value="1"/>
</dbReference>
<dbReference type="GO" id="GO:0005524">
    <property type="term" value="F:ATP binding"/>
    <property type="evidence" value="ECO:0007669"/>
    <property type="project" value="UniProtKB-UniRule"/>
</dbReference>
<evidence type="ECO:0000256" key="2">
    <source>
        <dbReference type="ARBA" id="ARBA00012513"/>
    </source>
</evidence>
<dbReference type="InterPro" id="IPR001881">
    <property type="entry name" value="EGF-like_Ca-bd_dom"/>
</dbReference>
<organism evidence="26 27">
    <name type="scientific">Papaver somniferum</name>
    <name type="common">Opium poppy</name>
    <dbReference type="NCBI Taxonomy" id="3469"/>
    <lineage>
        <taxon>Eukaryota</taxon>
        <taxon>Viridiplantae</taxon>
        <taxon>Streptophyta</taxon>
        <taxon>Embryophyta</taxon>
        <taxon>Tracheophyta</taxon>
        <taxon>Spermatophyta</taxon>
        <taxon>Magnoliopsida</taxon>
        <taxon>Ranunculales</taxon>
        <taxon>Papaveraceae</taxon>
        <taxon>Papaveroideae</taxon>
        <taxon>Papaver</taxon>
    </lineage>
</organism>
<dbReference type="InterPro" id="IPR000014">
    <property type="entry name" value="PAS"/>
</dbReference>
<feature type="region of interest" description="Disordered" evidence="22">
    <location>
        <begin position="335"/>
        <end position="358"/>
    </location>
</feature>
<dbReference type="GO" id="GO:0005886">
    <property type="term" value="C:plasma membrane"/>
    <property type="evidence" value="ECO:0007669"/>
    <property type="project" value="TreeGrafter"/>
</dbReference>
<evidence type="ECO:0000256" key="17">
    <source>
        <dbReference type="ARBA" id="ARBA00023170"/>
    </source>
</evidence>
<keyword evidence="6" id="KW-0716">Sensory transduction</keyword>
<dbReference type="FunFam" id="1.10.510.10:FF:000084">
    <property type="entry name" value="Wall-associated receptor kinase 2"/>
    <property type="match status" value="1"/>
</dbReference>
<evidence type="ECO:0000256" key="18">
    <source>
        <dbReference type="ARBA" id="ARBA00023180"/>
    </source>
</evidence>
<dbReference type="CDD" id="cd00054">
    <property type="entry name" value="EGF_CA"/>
    <property type="match status" value="1"/>
</dbReference>
<evidence type="ECO:0000256" key="20">
    <source>
        <dbReference type="ARBA" id="ARBA00048679"/>
    </source>
</evidence>
<dbReference type="InterPro" id="IPR000742">
    <property type="entry name" value="EGF"/>
</dbReference>
<keyword evidence="17" id="KW-0675">Receptor</keyword>
<keyword evidence="12 21" id="KW-0067">ATP-binding</keyword>
<feature type="domain" description="Protein kinase" evidence="24">
    <location>
        <begin position="1086"/>
        <end position="1361"/>
    </location>
</feature>
<dbReference type="InterPro" id="IPR045274">
    <property type="entry name" value="WAK-like"/>
</dbReference>
<protein>
    <recommendedName>
        <fullName evidence="2">non-specific serine/threonine protein kinase</fullName>
        <ecNumber evidence="2">2.7.11.1</ecNumber>
    </recommendedName>
</protein>
<dbReference type="InterPro" id="IPR008271">
    <property type="entry name" value="Ser/Thr_kinase_AS"/>
</dbReference>
<dbReference type="Gene3D" id="2.10.25.10">
    <property type="entry name" value="Laminin"/>
    <property type="match status" value="1"/>
</dbReference>
<dbReference type="PRINTS" id="PR00109">
    <property type="entry name" value="TYRKINASE"/>
</dbReference>
<comment type="catalytic activity">
    <reaction evidence="19">
        <text>L-threonyl-[protein] + ATP = O-phospho-L-threonyl-[protein] + ADP + H(+)</text>
        <dbReference type="Rhea" id="RHEA:46608"/>
        <dbReference type="Rhea" id="RHEA-COMP:11060"/>
        <dbReference type="Rhea" id="RHEA-COMP:11605"/>
        <dbReference type="ChEBI" id="CHEBI:15378"/>
        <dbReference type="ChEBI" id="CHEBI:30013"/>
        <dbReference type="ChEBI" id="CHEBI:30616"/>
        <dbReference type="ChEBI" id="CHEBI:61977"/>
        <dbReference type="ChEBI" id="CHEBI:456216"/>
        <dbReference type="EC" id="2.7.11.1"/>
    </reaction>
</comment>
<keyword evidence="7" id="KW-0808">Transferase</keyword>
<evidence type="ECO:0000256" key="19">
    <source>
        <dbReference type="ARBA" id="ARBA00047899"/>
    </source>
</evidence>
<dbReference type="PANTHER" id="PTHR27005:SF283">
    <property type="entry name" value="OS02G0633066 PROTEIN"/>
    <property type="match status" value="1"/>
</dbReference>
<keyword evidence="9" id="KW-0732">Signal</keyword>
<dbReference type="GO" id="GO:0009881">
    <property type="term" value="F:photoreceptor activity"/>
    <property type="evidence" value="ECO:0007669"/>
    <property type="project" value="UniProtKB-KW"/>
</dbReference>
<dbReference type="GO" id="GO:0007166">
    <property type="term" value="P:cell surface receptor signaling pathway"/>
    <property type="evidence" value="ECO:0007669"/>
    <property type="project" value="InterPro"/>
</dbReference>
<dbReference type="PROSITE" id="PS01187">
    <property type="entry name" value="EGF_CA"/>
    <property type="match status" value="1"/>
</dbReference>
<dbReference type="PROSITE" id="PS00107">
    <property type="entry name" value="PROTEIN_KINASE_ATP"/>
    <property type="match status" value="1"/>
</dbReference>
<feature type="region of interest" description="Disordered" evidence="22">
    <location>
        <begin position="973"/>
        <end position="994"/>
    </location>
</feature>
<keyword evidence="18" id="KW-0325">Glycoprotein</keyword>
<dbReference type="Pfam" id="PF00989">
    <property type="entry name" value="PAS"/>
    <property type="match status" value="1"/>
</dbReference>
<keyword evidence="14" id="KW-0157">Chromophore</keyword>
<keyword evidence="4" id="KW-0245">EGF-like domain</keyword>
<evidence type="ECO:0000256" key="15">
    <source>
        <dbReference type="ARBA" id="ARBA00023136"/>
    </source>
</evidence>
<dbReference type="Pfam" id="PF00069">
    <property type="entry name" value="Pkinase"/>
    <property type="match status" value="1"/>
</dbReference>
<dbReference type="SUPFAM" id="SSF55785">
    <property type="entry name" value="PYP-like sensor domain (PAS domain)"/>
    <property type="match status" value="1"/>
</dbReference>
<dbReference type="SMART" id="SM00220">
    <property type="entry name" value="S_TKc"/>
    <property type="match status" value="2"/>
</dbReference>
<dbReference type="Gene3D" id="3.30.450.20">
    <property type="entry name" value="PAS domain"/>
    <property type="match status" value="1"/>
</dbReference>
<dbReference type="CDD" id="cd14066">
    <property type="entry name" value="STKc_IRAK"/>
    <property type="match status" value="1"/>
</dbReference>
<dbReference type="PANTHER" id="PTHR27005">
    <property type="entry name" value="WALL-ASSOCIATED RECEPTOR KINASE-LIKE 21"/>
    <property type="match status" value="1"/>
</dbReference>
<dbReference type="SMART" id="SM00091">
    <property type="entry name" value="PAS"/>
    <property type="match status" value="1"/>
</dbReference>
<evidence type="ECO:0000313" key="26">
    <source>
        <dbReference type="EMBL" id="RZC75456.1"/>
    </source>
</evidence>
<dbReference type="InterPro" id="IPR035965">
    <property type="entry name" value="PAS-like_dom_sf"/>
</dbReference>
<dbReference type="GO" id="GO:0005509">
    <property type="term" value="F:calcium ion binding"/>
    <property type="evidence" value="ECO:0007669"/>
    <property type="project" value="InterPro"/>
</dbReference>
<evidence type="ECO:0000256" key="9">
    <source>
        <dbReference type="ARBA" id="ARBA00022729"/>
    </source>
</evidence>
<dbReference type="SUPFAM" id="SSF56112">
    <property type="entry name" value="Protein kinase-like (PK-like)"/>
    <property type="match status" value="2"/>
</dbReference>
<keyword evidence="11" id="KW-0418">Kinase</keyword>
<evidence type="ECO:0000256" key="23">
    <source>
        <dbReference type="SAM" id="Phobius"/>
    </source>
</evidence>
<dbReference type="Pfam" id="PF07714">
    <property type="entry name" value="PK_Tyr_Ser-Thr"/>
    <property type="match status" value="1"/>
</dbReference>
<dbReference type="Proteomes" id="UP000316621">
    <property type="component" value="Chromosome 8"/>
</dbReference>
<dbReference type="EC" id="2.7.11.1" evidence="2"/>
<keyword evidence="27" id="KW-1185">Reference proteome</keyword>
<dbReference type="InterPro" id="IPR013767">
    <property type="entry name" value="PAS_fold"/>
</dbReference>
<evidence type="ECO:0000256" key="8">
    <source>
        <dbReference type="ARBA" id="ARBA00022692"/>
    </source>
</evidence>
<keyword evidence="16" id="KW-1015">Disulfide bond</keyword>
<evidence type="ECO:0000259" key="25">
    <source>
        <dbReference type="PROSITE" id="PS50112"/>
    </source>
</evidence>
<dbReference type="Gene3D" id="3.30.200.20">
    <property type="entry name" value="Phosphorylase Kinase, domain 1"/>
    <property type="match status" value="2"/>
</dbReference>
<feature type="binding site" evidence="21">
    <location>
        <position position="1115"/>
    </location>
    <ligand>
        <name>ATP</name>
        <dbReference type="ChEBI" id="CHEBI:30616"/>
    </ligand>
</feature>
<dbReference type="InterPro" id="IPR018097">
    <property type="entry name" value="EGF_Ca-bd_CS"/>
</dbReference>
<keyword evidence="3" id="KW-0723">Serine/threonine-protein kinase</keyword>
<dbReference type="InterPro" id="IPR011009">
    <property type="entry name" value="Kinase-like_dom_sf"/>
</dbReference>
<evidence type="ECO:0000256" key="11">
    <source>
        <dbReference type="ARBA" id="ARBA00022777"/>
    </source>
</evidence>
<keyword evidence="15 23" id="KW-0472">Membrane</keyword>
<dbReference type="InterPro" id="IPR025287">
    <property type="entry name" value="WAK_GUB"/>
</dbReference>
<dbReference type="GO" id="GO:0004674">
    <property type="term" value="F:protein serine/threonine kinase activity"/>
    <property type="evidence" value="ECO:0007669"/>
    <property type="project" value="UniProtKB-KW"/>
</dbReference>
<evidence type="ECO:0000256" key="14">
    <source>
        <dbReference type="ARBA" id="ARBA00022991"/>
    </source>
</evidence>
<gene>
    <name evidence="26" type="ORF">C5167_050941</name>
</gene>
<comment type="catalytic activity">
    <reaction evidence="20">
        <text>L-seryl-[protein] + ATP = O-phospho-L-seryl-[protein] + ADP + H(+)</text>
        <dbReference type="Rhea" id="RHEA:17989"/>
        <dbReference type="Rhea" id="RHEA-COMP:9863"/>
        <dbReference type="Rhea" id="RHEA-COMP:11604"/>
        <dbReference type="ChEBI" id="CHEBI:15378"/>
        <dbReference type="ChEBI" id="CHEBI:29999"/>
        <dbReference type="ChEBI" id="CHEBI:30616"/>
        <dbReference type="ChEBI" id="CHEBI:83421"/>
        <dbReference type="ChEBI" id="CHEBI:456216"/>
        <dbReference type="EC" id="2.7.11.1"/>
    </reaction>
</comment>